<dbReference type="SUPFAM" id="SSF56112">
    <property type="entry name" value="Protein kinase-like (PK-like)"/>
    <property type="match status" value="1"/>
</dbReference>
<dbReference type="InterPro" id="IPR011009">
    <property type="entry name" value="Kinase-like_dom_sf"/>
</dbReference>
<dbReference type="InterPro" id="IPR002575">
    <property type="entry name" value="Aminoglycoside_PTrfase"/>
</dbReference>
<accession>A0ABU6KFE9</accession>
<sequence>MGLECDRSFVKIQDMYVSMDKNILSLAWFLLIRTRPFNLHFTAYNKFLRILPGRFIKLLRIINIIKNLIFIKYMYMYMYKDNHEFVESSYDGHILVKTSNGNKIFNLQEKTVVTQYKVEFKKELFTKIATNLKGIGNYYISPNIKQINSDEKSISEEYINLYKADRFYPITSYFDNVILPIWERNIELFPIKKIMLKDYLLDQERFIITRINYLKKEGYDRECLVNIQRYVEGLREKLSLDYTNNIKYIYLTLTHGDLHAWNILLNKKKSILIDWDTQKERSLYHDFYYMYYHNIFERTSVNHKSFKLSLNKNINKTRKNVKKKINESEQDISLNKELYRMLFYLEYIYLDFENRVEIQTNNNSIQKCLFKINNCIRVFKETDEELEN</sequence>
<protein>
    <submittedName>
        <fullName evidence="2">Phosphotransferase</fullName>
    </submittedName>
</protein>
<feature type="domain" description="Aminoglycoside phosphotransferase" evidence="1">
    <location>
        <begin position="251"/>
        <end position="295"/>
    </location>
</feature>
<organism evidence="2 3">
    <name type="scientific">Virgibacillus tibetensis</name>
    <dbReference type="NCBI Taxonomy" id="3042313"/>
    <lineage>
        <taxon>Bacteria</taxon>
        <taxon>Bacillati</taxon>
        <taxon>Bacillota</taxon>
        <taxon>Bacilli</taxon>
        <taxon>Bacillales</taxon>
        <taxon>Bacillaceae</taxon>
        <taxon>Virgibacillus</taxon>
    </lineage>
</organism>
<dbReference type="RefSeq" id="WP_327607606.1">
    <property type="nucleotide sequence ID" value="NZ_JARZFX010000004.1"/>
</dbReference>
<evidence type="ECO:0000313" key="3">
    <source>
        <dbReference type="Proteomes" id="UP001335737"/>
    </source>
</evidence>
<name>A0ABU6KFE9_9BACI</name>
<dbReference type="Proteomes" id="UP001335737">
    <property type="component" value="Unassembled WGS sequence"/>
</dbReference>
<reference evidence="2 3" key="1">
    <citation type="journal article" date="2024" name="Int. J. Syst. Evol. Microbiol.">
        <title>Virgibacillus tibetensis sp. nov., isolated from salt lake on the Tibetan Plateau of China.</title>
        <authorList>
            <person name="Phurbu D."/>
            <person name="Liu Z.-X."/>
            <person name="Wang R."/>
            <person name="Zheng Y.-Y."/>
            <person name="Liu H.-C."/>
            <person name="Zhou Y.-G."/>
            <person name="Yu Y.-J."/>
            <person name="Li A.-H."/>
        </authorList>
    </citation>
    <scope>NUCLEOTIDE SEQUENCE [LARGE SCALE GENOMIC DNA]</scope>
    <source>
        <strain evidence="2 3">C22-A2</strain>
    </source>
</reference>
<dbReference type="Gene3D" id="1.10.510.10">
    <property type="entry name" value="Transferase(Phosphotransferase) domain 1"/>
    <property type="match status" value="1"/>
</dbReference>
<evidence type="ECO:0000259" key="1">
    <source>
        <dbReference type="Pfam" id="PF01636"/>
    </source>
</evidence>
<gene>
    <name evidence="2" type="ORF">QGM71_11115</name>
</gene>
<evidence type="ECO:0000313" key="2">
    <source>
        <dbReference type="EMBL" id="MEC5424041.1"/>
    </source>
</evidence>
<proteinExistence type="predicted"/>
<comment type="caution">
    <text evidence="2">The sequence shown here is derived from an EMBL/GenBank/DDBJ whole genome shotgun (WGS) entry which is preliminary data.</text>
</comment>
<keyword evidence="3" id="KW-1185">Reference proteome</keyword>
<dbReference type="Pfam" id="PF01636">
    <property type="entry name" value="APH"/>
    <property type="match status" value="1"/>
</dbReference>
<dbReference type="EMBL" id="JARZFX010000004">
    <property type="protein sequence ID" value="MEC5424041.1"/>
    <property type="molecule type" value="Genomic_DNA"/>
</dbReference>